<accession>A0A2A4HG80</accession>
<dbReference type="EMBL" id="NWUX01000033">
    <property type="protein sequence ID" value="PCF93676.1"/>
    <property type="molecule type" value="Genomic_DNA"/>
</dbReference>
<name>A0A2A4HG80_9GAMM</name>
<dbReference type="AlphaFoldDB" id="A0A2A4HG80"/>
<dbReference type="Proteomes" id="UP000218677">
    <property type="component" value="Unassembled WGS sequence"/>
</dbReference>
<comment type="caution">
    <text evidence="1">The sequence shown here is derived from an EMBL/GenBank/DDBJ whole genome shotgun (WGS) entry which is preliminary data.</text>
</comment>
<reference evidence="2" key="1">
    <citation type="submission" date="2017-09" db="EMBL/GenBank/DDBJ databases">
        <authorList>
            <person name="Cho G.-S."/>
            <person name="Oguntoyinbo F.A."/>
            <person name="Cnockaert M."/>
            <person name="Kabisch J."/>
            <person name="Neve H."/>
            <person name="Bockelmann W."/>
            <person name="Wenning M."/>
            <person name="Franz C.M."/>
            <person name="Vandamme P."/>
        </authorList>
    </citation>
    <scope>NUCLEOTIDE SEQUENCE [LARGE SCALE GENOMIC DNA]</scope>
    <source>
        <strain evidence="2">MBT G8648</strain>
    </source>
</reference>
<sequence>TNQGFYTLFTAGNAWRPRQRMRTLRIRCRFGKAFLEIAGNKKAADIVHRTTLPQTTDQNA</sequence>
<protein>
    <submittedName>
        <fullName evidence="1">Uncharacterized protein</fullName>
    </submittedName>
</protein>
<evidence type="ECO:0000313" key="2">
    <source>
        <dbReference type="Proteomes" id="UP000218677"/>
    </source>
</evidence>
<gene>
    <name evidence="1" type="ORF">CPA45_21290</name>
</gene>
<evidence type="ECO:0000313" key="1">
    <source>
        <dbReference type="EMBL" id="PCF93676.1"/>
    </source>
</evidence>
<feature type="non-terminal residue" evidence="1">
    <location>
        <position position="1"/>
    </location>
</feature>
<keyword evidence="2" id="KW-1185">Reference proteome</keyword>
<proteinExistence type="predicted"/>
<organism evidence="1 2">
    <name type="scientific">Vreelandella nigrificans</name>
    <dbReference type="NCBI Taxonomy" id="2042704"/>
    <lineage>
        <taxon>Bacteria</taxon>
        <taxon>Pseudomonadati</taxon>
        <taxon>Pseudomonadota</taxon>
        <taxon>Gammaproteobacteria</taxon>
        <taxon>Oceanospirillales</taxon>
        <taxon>Halomonadaceae</taxon>
        <taxon>Vreelandella</taxon>
    </lineage>
</organism>
<dbReference type="RefSeq" id="WP_208858571.1">
    <property type="nucleotide sequence ID" value="NZ_NWUX01000033.1"/>
</dbReference>